<protein>
    <submittedName>
        <fullName evidence="1">DNA-binding MarR family transcriptional regulator</fullName>
    </submittedName>
</protein>
<keyword evidence="1" id="KW-0238">DNA-binding</keyword>
<dbReference type="Proteomes" id="UP000629287">
    <property type="component" value="Unassembled WGS sequence"/>
</dbReference>
<gene>
    <name evidence="1" type="ORF">H4687_008091</name>
</gene>
<dbReference type="RefSeq" id="WP_046916550.1">
    <property type="nucleotide sequence ID" value="NZ_JADBGF010000001.1"/>
</dbReference>
<keyword evidence="2" id="KW-1185">Reference proteome</keyword>
<dbReference type="Gene3D" id="1.10.10.10">
    <property type="entry name" value="Winged helix-like DNA-binding domain superfamily/Winged helix DNA-binding domain"/>
    <property type="match status" value="1"/>
</dbReference>
<reference evidence="1 2" key="1">
    <citation type="submission" date="2020-10" db="EMBL/GenBank/DDBJ databases">
        <title>Sequencing the genomes of 1000 actinobacteria strains.</title>
        <authorList>
            <person name="Klenk H.-P."/>
        </authorList>
    </citation>
    <scope>NUCLEOTIDE SEQUENCE [LARGE SCALE GENOMIC DNA]</scope>
    <source>
        <strain evidence="1 2">DSM 41803</strain>
    </source>
</reference>
<evidence type="ECO:0000313" key="2">
    <source>
        <dbReference type="Proteomes" id="UP000629287"/>
    </source>
</evidence>
<dbReference type="EMBL" id="JADBGF010000001">
    <property type="protein sequence ID" value="MBE1601962.1"/>
    <property type="molecule type" value="Genomic_DNA"/>
</dbReference>
<dbReference type="SUPFAM" id="SSF46785">
    <property type="entry name" value="Winged helix' DNA-binding domain"/>
    <property type="match status" value="1"/>
</dbReference>
<name>A0A8I0PD48_9ACTN</name>
<accession>A0A8I0PD48</accession>
<dbReference type="GO" id="GO:0003677">
    <property type="term" value="F:DNA binding"/>
    <property type="evidence" value="ECO:0007669"/>
    <property type="project" value="UniProtKB-KW"/>
</dbReference>
<dbReference type="AlphaFoldDB" id="A0A8I0PD48"/>
<dbReference type="GeneID" id="86832560"/>
<organism evidence="1 2">
    <name type="scientific">Streptomyces stelliscabiei</name>
    <dbReference type="NCBI Taxonomy" id="146820"/>
    <lineage>
        <taxon>Bacteria</taxon>
        <taxon>Bacillati</taxon>
        <taxon>Actinomycetota</taxon>
        <taxon>Actinomycetes</taxon>
        <taxon>Kitasatosporales</taxon>
        <taxon>Streptomycetaceae</taxon>
        <taxon>Streptomyces</taxon>
    </lineage>
</organism>
<dbReference type="OrthoDB" id="3873397at2"/>
<comment type="caution">
    <text evidence="1">The sequence shown here is derived from an EMBL/GenBank/DDBJ whole genome shotgun (WGS) entry which is preliminary data.</text>
</comment>
<sequence>MTSTAATVDGRVVALAHYASRAVLERVLAGHGLTFQQSVALRVLAVADGPVERDEVVHQVVGFLKVEPVGIRAVVEELLSAGLVETDPQRPSHLRVTDAGREAFARSAAETAPVSARIYAGIPTEDLLTAGRVLTLVTERANAELAAATPGAEAVGEAVE</sequence>
<dbReference type="InterPro" id="IPR036390">
    <property type="entry name" value="WH_DNA-bd_sf"/>
</dbReference>
<dbReference type="InterPro" id="IPR036388">
    <property type="entry name" value="WH-like_DNA-bd_sf"/>
</dbReference>
<proteinExistence type="predicted"/>
<evidence type="ECO:0000313" key="1">
    <source>
        <dbReference type="EMBL" id="MBE1601962.1"/>
    </source>
</evidence>